<protein>
    <submittedName>
        <fullName evidence="1">21739_t:CDS:1</fullName>
    </submittedName>
</protein>
<reference evidence="1" key="1">
    <citation type="submission" date="2021-06" db="EMBL/GenBank/DDBJ databases">
        <authorList>
            <person name="Kallberg Y."/>
            <person name="Tangrot J."/>
            <person name="Rosling A."/>
        </authorList>
    </citation>
    <scope>NUCLEOTIDE SEQUENCE</scope>
    <source>
        <strain evidence="1">MA461A</strain>
    </source>
</reference>
<sequence length="63" mass="7474">MKIKELYLSKEDCSPNEESDVFNENIFFKKNHIPEKNIPLGEDDELEKQKFYNSTILLVILLK</sequence>
<evidence type="ECO:0000313" key="1">
    <source>
        <dbReference type="EMBL" id="CAG8638469.1"/>
    </source>
</evidence>
<dbReference type="Proteomes" id="UP000789920">
    <property type="component" value="Unassembled WGS sequence"/>
</dbReference>
<accession>A0ACA9NAL8</accession>
<proteinExistence type="predicted"/>
<organism evidence="1 2">
    <name type="scientific">Racocetra persica</name>
    <dbReference type="NCBI Taxonomy" id="160502"/>
    <lineage>
        <taxon>Eukaryota</taxon>
        <taxon>Fungi</taxon>
        <taxon>Fungi incertae sedis</taxon>
        <taxon>Mucoromycota</taxon>
        <taxon>Glomeromycotina</taxon>
        <taxon>Glomeromycetes</taxon>
        <taxon>Diversisporales</taxon>
        <taxon>Gigasporaceae</taxon>
        <taxon>Racocetra</taxon>
    </lineage>
</organism>
<name>A0ACA9NAL8_9GLOM</name>
<keyword evidence="2" id="KW-1185">Reference proteome</keyword>
<evidence type="ECO:0000313" key="2">
    <source>
        <dbReference type="Proteomes" id="UP000789920"/>
    </source>
</evidence>
<gene>
    <name evidence="1" type="ORF">RPERSI_LOCUS7382</name>
</gene>
<dbReference type="EMBL" id="CAJVQC010012458">
    <property type="protein sequence ID" value="CAG8638469.1"/>
    <property type="molecule type" value="Genomic_DNA"/>
</dbReference>
<feature type="non-terminal residue" evidence="1">
    <location>
        <position position="63"/>
    </location>
</feature>
<comment type="caution">
    <text evidence="1">The sequence shown here is derived from an EMBL/GenBank/DDBJ whole genome shotgun (WGS) entry which is preliminary data.</text>
</comment>